<dbReference type="NCBIfam" id="TIGR00621">
    <property type="entry name" value="ssb"/>
    <property type="match status" value="1"/>
</dbReference>
<accession>A0ABY8VLQ5</accession>
<dbReference type="InterPro" id="IPR000424">
    <property type="entry name" value="Primosome_PriB/ssb"/>
</dbReference>
<dbReference type="Gene3D" id="2.40.50.140">
    <property type="entry name" value="Nucleic acid-binding proteins"/>
    <property type="match status" value="1"/>
</dbReference>
<feature type="compositionally biased region" description="Low complexity" evidence="4">
    <location>
        <begin position="173"/>
        <end position="187"/>
    </location>
</feature>
<dbReference type="RefSeq" id="WP_284875028.1">
    <property type="nucleotide sequence ID" value="NZ_CP126970.1"/>
</dbReference>
<feature type="region of interest" description="Disordered" evidence="4">
    <location>
        <begin position="155"/>
        <end position="187"/>
    </location>
</feature>
<dbReference type="CDD" id="cd04496">
    <property type="entry name" value="SSB_OBF"/>
    <property type="match status" value="1"/>
</dbReference>
<organism evidence="5 6">
    <name type="scientific">Corynebacterium suedekumii</name>
    <dbReference type="NCBI Taxonomy" id="3049801"/>
    <lineage>
        <taxon>Bacteria</taxon>
        <taxon>Bacillati</taxon>
        <taxon>Actinomycetota</taxon>
        <taxon>Actinomycetes</taxon>
        <taxon>Mycobacteriales</taxon>
        <taxon>Corynebacteriaceae</taxon>
        <taxon>Corynebacterium</taxon>
    </lineage>
</organism>
<dbReference type="InterPro" id="IPR011344">
    <property type="entry name" value="ssDNA-bd"/>
</dbReference>
<evidence type="ECO:0000256" key="4">
    <source>
        <dbReference type="SAM" id="MobiDB-lite"/>
    </source>
</evidence>
<evidence type="ECO:0000256" key="2">
    <source>
        <dbReference type="PROSITE-ProRule" id="PRU00252"/>
    </source>
</evidence>
<dbReference type="Proteomes" id="UP001238805">
    <property type="component" value="Chromosome"/>
</dbReference>
<dbReference type="PROSITE" id="PS50935">
    <property type="entry name" value="SSB"/>
    <property type="match status" value="1"/>
</dbReference>
<dbReference type="GO" id="GO:0003677">
    <property type="term" value="F:DNA binding"/>
    <property type="evidence" value="ECO:0007669"/>
    <property type="project" value="UniProtKB-KW"/>
</dbReference>
<evidence type="ECO:0000256" key="1">
    <source>
        <dbReference type="ARBA" id="ARBA00023125"/>
    </source>
</evidence>
<evidence type="ECO:0000313" key="5">
    <source>
        <dbReference type="EMBL" id="WIM70438.1"/>
    </source>
</evidence>
<keyword evidence="6" id="KW-1185">Reference proteome</keyword>
<proteinExistence type="predicted"/>
<dbReference type="SUPFAM" id="SSF50249">
    <property type="entry name" value="Nucleic acid-binding proteins"/>
    <property type="match status" value="1"/>
</dbReference>
<evidence type="ECO:0000256" key="3">
    <source>
        <dbReference type="RuleBase" id="RU000524"/>
    </source>
</evidence>
<evidence type="ECO:0000313" key="6">
    <source>
        <dbReference type="Proteomes" id="UP001238805"/>
    </source>
</evidence>
<name>A0ABY8VLQ5_9CORY</name>
<sequence length="187" mass="20226">MAQTTITITGNLTHEPDLKLFEKSGTSKARLRVAASRRYQANENEWKEADLLYINIDVWGPLAINCKKSLTRGMPVIVTGVLHTEFWEDKQGNPRQSNLVRATAVGVDLNRYVVGSKKVEHAERNLIGAALPDSENPPTLYDEIIADQSADVAVETSAVEPAPADTPVDTVGDAAASASEEPADAPF</sequence>
<keyword evidence="1 2" id="KW-0238">DNA-binding</keyword>
<protein>
    <recommendedName>
        <fullName evidence="3">Single-stranded DNA-binding protein</fullName>
    </recommendedName>
</protein>
<reference evidence="5 6" key="1">
    <citation type="submission" date="2023-05" db="EMBL/GenBank/DDBJ databases">
        <title>Corynebacterium suedekumii sp. nov. and Corynebacterium breve sp. nov. isolated from raw cow's milk.</title>
        <authorList>
            <person name="Baer M.K."/>
            <person name="Mehl L."/>
            <person name="Hellmuth R."/>
            <person name="Marke G."/>
            <person name="Lipski A."/>
        </authorList>
    </citation>
    <scope>NUCLEOTIDE SEQUENCE [LARGE SCALE GENOMIC DNA]</scope>
    <source>
        <strain evidence="5 6">LM112</strain>
    </source>
</reference>
<dbReference type="EMBL" id="CP126970">
    <property type="protein sequence ID" value="WIM70438.1"/>
    <property type="molecule type" value="Genomic_DNA"/>
</dbReference>
<dbReference type="Pfam" id="PF00436">
    <property type="entry name" value="SSB"/>
    <property type="match status" value="1"/>
</dbReference>
<gene>
    <name evidence="5" type="primary">ssb</name>
    <name evidence="5" type="ORF">QP029_00745</name>
</gene>
<dbReference type="InterPro" id="IPR012340">
    <property type="entry name" value="NA-bd_OB-fold"/>
</dbReference>